<dbReference type="CDD" id="cd17393">
    <property type="entry name" value="MFS_MosC_like"/>
    <property type="match status" value="1"/>
</dbReference>
<accession>A0A5Q3QL78</accession>
<feature type="transmembrane region" description="Helical" evidence="5">
    <location>
        <begin position="284"/>
        <end position="307"/>
    </location>
</feature>
<keyword evidence="8" id="KW-1185">Reference proteome</keyword>
<evidence type="ECO:0000256" key="2">
    <source>
        <dbReference type="ARBA" id="ARBA00022692"/>
    </source>
</evidence>
<feature type="transmembrane region" description="Helical" evidence="5">
    <location>
        <begin position="228"/>
        <end position="247"/>
    </location>
</feature>
<dbReference type="GO" id="GO:0022857">
    <property type="term" value="F:transmembrane transporter activity"/>
    <property type="evidence" value="ECO:0007669"/>
    <property type="project" value="InterPro"/>
</dbReference>
<feature type="domain" description="Major facilitator superfamily (MFS) profile" evidence="6">
    <location>
        <begin position="1"/>
        <end position="370"/>
    </location>
</feature>
<proteinExistence type="predicted"/>
<dbReference type="InterPro" id="IPR011701">
    <property type="entry name" value="MFS"/>
</dbReference>
<feature type="transmembrane region" description="Helical" evidence="5">
    <location>
        <begin position="146"/>
        <end position="166"/>
    </location>
</feature>
<feature type="transmembrane region" description="Helical" evidence="5">
    <location>
        <begin position="345"/>
        <end position="365"/>
    </location>
</feature>
<name>A0A5Q3QL78_9PSEU</name>
<organism evidence="7 8">
    <name type="scientific">Allosaccharopolyspora coralli</name>
    <dbReference type="NCBI Taxonomy" id="2665642"/>
    <lineage>
        <taxon>Bacteria</taxon>
        <taxon>Bacillati</taxon>
        <taxon>Actinomycetota</taxon>
        <taxon>Actinomycetes</taxon>
        <taxon>Pseudonocardiales</taxon>
        <taxon>Pseudonocardiaceae</taxon>
        <taxon>Allosaccharopolyspora</taxon>
    </lineage>
</organism>
<dbReference type="GO" id="GO:0005886">
    <property type="term" value="C:plasma membrane"/>
    <property type="evidence" value="ECO:0007669"/>
    <property type="project" value="UniProtKB-SubCell"/>
</dbReference>
<evidence type="ECO:0000256" key="4">
    <source>
        <dbReference type="ARBA" id="ARBA00023136"/>
    </source>
</evidence>
<evidence type="ECO:0000256" key="5">
    <source>
        <dbReference type="SAM" id="Phobius"/>
    </source>
</evidence>
<feature type="transmembrane region" description="Helical" evidence="5">
    <location>
        <begin position="77"/>
        <end position="97"/>
    </location>
</feature>
<feature type="transmembrane region" description="Helical" evidence="5">
    <location>
        <begin position="20"/>
        <end position="40"/>
    </location>
</feature>
<evidence type="ECO:0000256" key="3">
    <source>
        <dbReference type="ARBA" id="ARBA00022989"/>
    </source>
</evidence>
<dbReference type="InterPro" id="IPR036259">
    <property type="entry name" value="MFS_trans_sf"/>
</dbReference>
<dbReference type="Proteomes" id="UP000371041">
    <property type="component" value="Chromosome"/>
</dbReference>
<dbReference type="AlphaFoldDB" id="A0A5Q3QL78"/>
<feature type="transmembrane region" description="Helical" evidence="5">
    <location>
        <begin position="195"/>
        <end position="216"/>
    </location>
</feature>
<evidence type="ECO:0000313" key="8">
    <source>
        <dbReference type="Proteomes" id="UP000371041"/>
    </source>
</evidence>
<evidence type="ECO:0000256" key="1">
    <source>
        <dbReference type="ARBA" id="ARBA00004651"/>
    </source>
</evidence>
<dbReference type="PANTHER" id="PTHR23514:SF13">
    <property type="entry name" value="INNER MEMBRANE PROTEIN YBJJ"/>
    <property type="match status" value="1"/>
</dbReference>
<dbReference type="KEGG" id="sace:GIY23_14315"/>
<dbReference type="SUPFAM" id="SSF103473">
    <property type="entry name" value="MFS general substrate transporter"/>
    <property type="match status" value="1"/>
</dbReference>
<keyword evidence="2 5" id="KW-0812">Transmembrane</keyword>
<dbReference type="EMBL" id="CP045929">
    <property type="protein sequence ID" value="QGK72285.1"/>
    <property type="molecule type" value="Genomic_DNA"/>
</dbReference>
<reference evidence="8" key="1">
    <citation type="submission" date="2019-11" db="EMBL/GenBank/DDBJ databases">
        <title>The complete genome sequence of Saccharopolyspora sp. E2A.</title>
        <authorList>
            <person name="Zhang G."/>
        </authorList>
    </citation>
    <scope>NUCLEOTIDE SEQUENCE [LARGE SCALE GENOMIC DNA]</scope>
    <source>
        <strain evidence="8">E2A</strain>
    </source>
</reference>
<feature type="transmembrane region" description="Helical" evidence="5">
    <location>
        <begin position="52"/>
        <end position="71"/>
    </location>
</feature>
<dbReference type="InterPro" id="IPR020846">
    <property type="entry name" value="MFS_dom"/>
</dbReference>
<keyword evidence="4 5" id="KW-0472">Membrane</keyword>
<feature type="transmembrane region" description="Helical" evidence="5">
    <location>
        <begin position="319"/>
        <end position="339"/>
    </location>
</feature>
<keyword evidence="3 5" id="KW-1133">Transmembrane helix</keyword>
<dbReference type="PROSITE" id="PS50850">
    <property type="entry name" value="MFS"/>
    <property type="match status" value="1"/>
</dbReference>
<protein>
    <submittedName>
        <fullName evidence="7">MFS transporter</fullName>
    </submittedName>
</protein>
<dbReference type="Gene3D" id="1.20.1250.20">
    <property type="entry name" value="MFS general substrate transporter like domains"/>
    <property type="match status" value="2"/>
</dbReference>
<evidence type="ECO:0000259" key="6">
    <source>
        <dbReference type="PROSITE" id="PS50850"/>
    </source>
</evidence>
<feature type="transmembrane region" description="Helical" evidence="5">
    <location>
        <begin position="259"/>
        <end position="278"/>
    </location>
</feature>
<evidence type="ECO:0000313" key="7">
    <source>
        <dbReference type="EMBL" id="QGK72285.1"/>
    </source>
</evidence>
<dbReference type="Pfam" id="PF07690">
    <property type="entry name" value="MFS_1"/>
    <property type="match status" value="1"/>
</dbReference>
<dbReference type="InterPro" id="IPR051788">
    <property type="entry name" value="MFS_Transporter"/>
</dbReference>
<dbReference type="PANTHER" id="PTHR23514">
    <property type="entry name" value="BYPASS OF STOP CODON PROTEIN 6"/>
    <property type="match status" value="1"/>
</dbReference>
<comment type="subcellular location">
    <subcellularLocation>
        <location evidence="1">Cell membrane</location>
        <topology evidence="1">Multi-pass membrane protein</topology>
    </subcellularLocation>
</comment>
<sequence>MSSWASRLPEARDLLGLTPGQVGTLLLAMSGGAMVAMAGAGTLAHHFGSARVVGTGAILAGAALAVLALGTSVAASVWVTALGMVGVGLAVGVWDVAMNVEAASVEHRLGYTIMPRFHAGFSLGTVLGAAVGAAASAAGVSVAPHLLAAAVVVAVLPPLAVGSFLAPEREAADTVEGTPQAAGQLARTWKEPRTLLIGLMVLALALTEGTANDWLALAMVDGHQVPPWVGATTFAVFLTAMTLGRFVGTHLLDRYGRVLVLRTTMTLAIVGVLITVLAEPLPLVAFGVVLWGLGASLGFPIGMSAAADDPDRAAPRVSVVSAIGYTAFLAGPPVLGYLGDHFGTLQALLLIAILLVPSLFAVSAARPPRT</sequence>
<gene>
    <name evidence="7" type="ORF">GIY23_14315</name>
</gene>
<feature type="transmembrane region" description="Helical" evidence="5">
    <location>
        <begin position="117"/>
        <end position="140"/>
    </location>
</feature>